<dbReference type="Proteomes" id="UP001165082">
    <property type="component" value="Unassembled WGS sequence"/>
</dbReference>
<name>A0A9W7A5P7_9STRA</name>
<sequence>TASTPIQISQASARRPRLATYPPSTAPPS</sequence>
<accession>A0A9W7A5P7</accession>
<dbReference type="AlphaFoldDB" id="A0A9W7A5P7"/>
<protein>
    <submittedName>
        <fullName evidence="2">Uncharacterized protein</fullName>
    </submittedName>
</protein>
<feature type="compositionally biased region" description="Polar residues" evidence="1">
    <location>
        <begin position="1"/>
        <end position="12"/>
    </location>
</feature>
<organism evidence="2 3">
    <name type="scientific">Triparma retinervis</name>
    <dbReference type="NCBI Taxonomy" id="2557542"/>
    <lineage>
        <taxon>Eukaryota</taxon>
        <taxon>Sar</taxon>
        <taxon>Stramenopiles</taxon>
        <taxon>Ochrophyta</taxon>
        <taxon>Bolidophyceae</taxon>
        <taxon>Parmales</taxon>
        <taxon>Triparmaceae</taxon>
        <taxon>Triparma</taxon>
    </lineage>
</organism>
<gene>
    <name evidence="2" type="ORF">TrRE_jg599</name>
</gene>
<feature type="region of interest" description="Disordered" evidence="1">
    <location>
        <begin position="1"/>
        <end position="29"/>
    </location>
</feature>
<evidence type="ECO:0000256" key="1">
    <source>
        <dbReference type="SAM" id="MobiDB-lite"/>
    </source>
</evidence>
<feature type="non-terminal residue" evidence="2">
    <location>
        <position position="1"/>
    </location>
</feature>
<dbReference type="EMBL" id="BRXZ01006634">
    <property type="protein sequence ID" value="GMH63810.1"/>
    <property type="molecule type" value="Genomic_DNA"/>
</dbReference>
<evidence type="ECO:0000313" key="2">
    <source>
        <dbReference type="EMBL" id="GMH63810.1"/>
    </source>
</evidence>
<proteinExistence type="predicted"/>
<comment type="caution">
    <text evidence="2">The sequence shown here is derived from an EMBL/GenBank/DDBJ whole genome shotgun (WGS) entry which is preliminary data.</text>
</comment>
<reference evidence="2" key="1">
    <citation type="submission" date="2022-07" db="EMBL/GenBank/DDBJ databases">
        <title>Genome analysis of Parmales, a sister group of diatoms, reveals the evolutionary specialization of diatoms from phago-mixotrophs to photoautotrophs.</title>
        <authorList>
            <person name="Ban H."/>
            <person name="Sato S."/>
            <person name="Yoshikawa S."/>
            <person name="Kazumasa Y."/>
            <person name="Nakamura Y."/>
            <person name="Ichinomiya M."/>
            <person name="Saitoh K."/>
            <person name="Sato N."/>
            <person name="Blanc-Mathieu R."/>
            <person name="Endo H."/>
            <person name="Kuwata A."/>
            <person name="Ogata H."/>
        </authorList>
    </citation>
    <scope>NUCLEOTIDE SEQUENCE</scope>
</reference>
<keyword evidence="3" id="KW-1185">Reference proteome</keyword>
<evidence type="ECO:0000313" key="3">
    <source>
        <dbReference type="Proteomes" id="UP001165082"/>
    </source>
</evidence>